<dbReference type="Pfam" id="PF05183">
    <property type="entry name" value="RdRP"/>
    <property type="match status" value="1"/>
</dbReference>
<accession>A0ABP1CGQ8</accession>
<feature type="compositionally biased region" description="Low complexity" evidence="2">
    <location>
        <begin position="44"/>
        <end position="59"/>
    </location>
</feature>
<feature type="region of interest" description="Disordered" evidence="2">
    <location>
        <begin position="125"/>
        <end position="147"/>
    </location>
</feature>
<gene>
    <name evidence="4" type="ORF">GFSPODELE1_LOCUS502</name>
</gene>
<feature type="region of interest" description="Disordered" evidence="2">
    <location>
        <begin position="1"/>
        <end position="85"/>
    </location>
</feature>
<protein>
    <recommendedName>
        <fullName evidence="1">RNA-dependent RNA polymerase</fullName>
        <ecNumber evidence="1">2.7.7.48</ecNumber>
    </recommendedName>
</protein>
<keyword evidence="1" id="KW-0808">Transferase</keyword>
<evidence type="ECO:0000313" key="4">
    <source>
        <dbReference type="EMBL" id="CAL1694876.1"/>
    </source>
</evidence>
<dbReference type="EMBL" id="OZ037944">
    <property type="protein sequence ID" value="CAL1694876.1"/>
    <property type="molecule type" value="Genomic_DNA"/>
</dbReference>
<feature type="compositionally biased region" description="Basic residues" evidence="2">
    <location>
        <begin position="1095"/>
        <end position="1106"/>
    </location>
</feature>
<keyword evidence="1" id="KW-0694">RNA-binding</keyword>
<organism evidence="4 5">
    <name type="scientific">Somion occarium</name>
    <dbReference type="NCBI Taxonomy" id="3059160"/>
    <lineage>
        <taxon>Eukaryota</taxon>
        <taxon>Fungi</taxon>
        <taxon>Dikarya</taxon>
        <taxon>Basidiomycota</taxon>
        <taxon>Agaricomycotina</taxon>
        <taxon>Agaricomycetes</taxon>
        <taxon>Polyporales</taxon>
        <taxon>Cerrenaceae</taxon>
        <taxon>Somion</taxon>
    </lineage>
</organism>
<dbReference type="InterPro" id="IPR007855">
    <property type="entry name" value="RDRP"/>
</dbReference>
<sequence length="1194" mass="134658">MNTIAVSRTNSMSSTSTISSASSTTSTRIRQERVDANRPVQPYPRRTASSAPRIPSSRPGQTPSPTDTETSSGWSKVSNSDDSDEDFELESYIVSDDEDLITDVSFQRPRRICTRFYVPSAARKRPLDGLESPPSGSTGLTPKLQRISVQTNNGTSTSLRMQALNSPPNVPLLRSNTAPNQEGLRPSRDIIQSKSTSYPGPIHDPESPFNDPSTSRPSQLGTYVIAHDDLVQSQMDRHKLAWGVQYEIARGVSNRRWTWKEVTLDKIRQLQGDNTKACEVPAIILGKQFTGAPAHEQKLWLELDREQKALEENQHRGLGLQGLEEPDDDWHGAKRWYGGRIQQTVELMKTSDKELQVQVQPMEMRKSSRFARFLGSRRMISLKLPAFYERANEVLRQKFILCGRVFLPFCVKDNGAYLMETDEDYHGRRPFEQGDQRRCSLQSFIGWHNPLELNGKQAASKWVARFDLGLSTSIPALKFEPSNIFHQEDEKIGDEIFTDGCGYMNASALVCIAKNLGYSQIPCAVQGRILGSKGLWTIHPTERDPRDPPKIWIRPSQVKVRLTAQWDVKHLSKLHPAHLIFDLVQPSRVSAPSRLSRYPIMNMSHNHVPTEIFSKLMEDSLNELVEPFTNWKGENAMVLLWYMIYKSGNMTTVRLQRHAAGLARVLGLSRQFLDLPSDQDLLIEDLEDPEEETEKETPEGDLSLAPPDSLYESALELLQAGFTPSDCGFLLDKIRQILKQVLKSFLKEFRIVVPESAEALIIPDPHGVLKEGEIHFKSSKGLKDATMNFDPNQLFGEVLLYRNPCRLPSDIQKAKAISHPKLADYVDVIILPVKGKCSLASLLAGGDYDGDTAVCIYNQQLVQSFQPPSVNNILPPDLQRENFLPQDGTLQVSGLSREIQHLSADEAQSYLQDQLLSGYINSKVGMYSKFHDNAAYAFGYGADCTVRLAHIFNLVLDSRKSGLIIQKDVYSKDCKDFNRMLPQCMSLDKEEKVGDSLRHLPRRLKEPFVLDELLAEGEKVQTECLQAFDHLSEDCRRTADPDLLRPWRSACEARNEHSAIRQELSSIEQQVQRLREQWSSVWGDNNRQKQIATPKKGKGRNKKNSRNKGLDCLVDSFRKPPEGVVLLSHLRQVEVLKASYAYSLKDRFAFAVAFKTLCSIKADSCGSTAFTKQFAETMAMPSSAYRVFSLEQRG</sequence>
<name>A0ABP1CGQ8_9APHY</name>
<feature type="region of interest" description="Disordered" evidence="2">
    <location>
        <begin position="159"/>
        <end position="216"/>
    </location>
</feature>
<feature type="compositionally biased region" description="Polar residues" evidence="2">
    <location>
        <begin position="60"/>
        <end position="77"/>
    </location>
</feature>
<feature type="domain" description="RDRP core" evidence="3">
    <location>
        <begin position="356"/>
        <end position="989"/>
    </location>
</feature>
<keyword evidence="1" id="KW-0696">RNA-directed RNA polymerase</keyword>
<feature type="region of interest" description="Disordered" evidence="2">
    <location>
        <begin position="1085"/>
        <end position="1107"/>
    </location>
</feature>
<dbReference type="PANTHER" id="PTHR23079">
    <property type="entry name" value="RNA-DEPENDENT RNA POLYMERASE"/>
    <property type="match status" value="1"/>
</dbReference>
<evidence type="ECO:0000256" key="2">
    <source>
        <dbReference type="SAM" id="MobiDB-lite"/>
    </source>
</evidence>
<evidence type="ECO:0000256" key="1">
    <source>
        <dbReference type="RuleBase" id="RU363098"/>
    </source>
</evidence>
<dbReference type="EC" id="2.7.7.48" evidence="1"/>
<evidence type="ECO:0000259" key="3">
    <source>
        <dbReference type="Pfam" id="PF05183"/>
    </source>
</evidence>
<keyword evidence="5" id="KW-1185">Reference proteome</keyword>
<proteinExistence type="inferred from homology"/>
<comment type="similarity">
    <text evidence="1">Belongs to the RdRP family.</text>
</comment>
<dbReference type="PANTHER" id="PTHR23079:SF14">
    <property type="entry name" value="RNA-DEPENDENT RNA POLYMERASE"/>
    <property type="match status" value="1"/>
</dbReference>
<evidence type="ECO:0000313" key="5">
    <source>
        <dbReference type="Proteomes" id="UP001497453"/>
    </source>
</evidence>
<dbReference type="Proteomes" id="UP001497453">
    <property type="component" value="Chromosome 1"/>
</dbReference>
<reference evidence="5" key="1">
    <citation type="submission" date="2024-04" db="EMBL/GenBank/DDBJ databases">
        <authorList>
            <person name="Shaw F."/>
            <person name="Minotto A."/>
        </authorList>
    </citation>
    <scope>NUCLEOTIDE SEQUENCE [LARGE SCALE GENOMIC DNA]</scope>
</reference>
<keyword evidence="1" id="KW-0548">Nucleotidyltransferase</keyword>
<feature type="compositionally biased region" description="Low complexity" evidence="2">
    <location>
        <begin position="7"/>
        <end position="27"/>
    </location>
</feature>
<dbReference type="InterPro" id="IPR057596">
    <property type="entry name" value="RDRP_core"/>
</dbReference>
<comment type="catalytic activity">
    <reaction evidence="1">
        <text>RNA(n) + a ribonucleoside 5'-triphosphate = RNA(n+1) + diphosphate</text>
        <dbReference type="Rhea" id="RHEA:21248"/>
        <dbReference type="Rhea" id="RHEA-COMP:14527"/>
        <dbReference type="Rhea" id="RHEA-COMP:17342"/>
        <dbReference type="ChEBI" id="CHEBI:33019"/>
        <dbReference type="ChEBI" id="CHEBI:61557"/>
        <dbReference type="ChEBI" id="CHEBI:140395"/>
        <dbReference type="EC" id="2.7.7.48"/>
    </reaction>
</comment>